<proteinExistence type="predicted"/>
<feature type="domain" description="Schizont-infected cell agglutination extracellular beta" evidence="2">
    <location>
        <begin position="87"/>
        <end position="260"/>
    </location>
</feature>
<dbReference type="Pfam" id="PF12878">
    <property type="entry name" value="SICA_beta"/>
    <property type="match status" value="1"/>
</dbReference>
<evidence type="ECO:0000259" key="2">
    <source>
        <dbReference type="Pfam" id="PF12878"/>
    </source>
</evidence>
<feature type="region of interest" description="Disordered" evidence="1">
    <location>
        <begin position="1"/>
        <end position="49"/>
    </location>
</feature>
<reference evidence="4" key="1">
    <citation type="submission" date="2016-06" db="EMBL/GenBank/DDBJ databases">
        <title>First high quality genome sequence of Plasmodium coatneyi using continuous long reads from single molecule, real-time sequencing.</title>
        <authorList>
            <person name="Chien J.-T."/>
            <person name="Pakala S.B."/>
            <person name="Geraldo J.A."/>
            <person name="Lapp S.A."/>
            <person name="Barnwell J.W."/>
            <person name="Kissinger J.C."/>
            <person name="Galinski M.R."/>
            <person name="Humphrey J.C."/>
        </authorList>
    </citation>
    <scope>NUCLEOTIDE SEQUENCE [LARGE SCALE GENOMIC DNA]</scope>
    <source>
        <strain evidence="4">Hackeri</strain>
    </source>
</reference>
<organism evidence="3 4">
    <name type="scientific">Plasmodium coatneyi</name>
    <dbReference type="NCBI Taxonomy" id="208452"/>
    <lineage>
        <taxon>Eukaryota</taxon>
        <taxon>Sar</taxon>
        <taxon>Alveolata</taxon>
        <taxon>Apicomplexa</taxon>
        <taxon>Aconoidasida</taxon>
        <taxon>Haemosporida</taxon>
        <taxon>Plasmodiidae</taxon>
        <taxon>Plasmodium</taxon>
    </lineage>
</organism>
<feature type="compositionally biased region" description="Polar residues" evidence="1">
    <location>
        <begin position="598"/>
        <end position="614"/>
    </location>
</feature>
<dbReference type="RefSeq" id="XP_019917314.1">
    <property type="nucleotide sequence ID" value="XM_020061583.1"/>
</dbReference>
<name>A0A1B1E784_9APIC</name>
<dbReference type="OrthoDB" id="6133115at2759"/>
<feature type="region of interest" description="Disordered" evidence="1">
    <location>
        <begin position="525"/>
        <end position="614"/>
    </location>
</feature>
<feature type="region of interest" description="Disordered" evidence="1">
    <location>
        <begin position="487"/>
        <end position="508"/>
    </location>
</feature>
<feature type="compositionally biased region" description="Basic and acidic residues" evidence="1">
    <location>
        <begin position="525"/>
        <end position="540"/>
    </location>
</feature>
<dbReference type="AlphaFoldDB" id="A0A1B1E784"/>
<evidence type="ECO:0000313" key="4">
    <source>
        <dbReference type="Proteomes" id="UP000092716"/>
    </source>
</evidence>
<gene>
    <name evidence="3" type="ORF">PCOAH_00048000</name>
</gene>
<feature type="compositionally biased region" description="Acidic residues" evidence="1">
    <location>
        <begin position="584"/>
        <end position="596"/>
    </location>
</feature>
<dbReference type="Proteomes" id="UP000092716">
    <property type="component" value="Chromosome 13"/>
</dbReference>
<evidence type="ECO:0000256" key="1">
    <source>
        <dbReference type="SAM" id="MobiDB-lite"/>
    </source>
</evidence>
<sequence length="614" mass="70233">MGPPKTSVFEQQPTKVDEEEEHVAGSGDPRAADDSANRGTNNEANKVRGRRKREVLWSLKPGVEDVIVTYIPKEGYDVTCKDSRLQNSLKTVIDNWNKDKGNPQKDWGQVWSEIENRVELLSNYISTNKATMEETHCKAPNGKDSSSNTTSWTEADTKACMLITAGLKHIYEIKEDSNDKQGGDLAKKNNRTFKQTAACLILNELIRKMKDKANSCTQRISIQAGINHAFSKSAEIRKETPCNGDSDCFECTQQDYSSCKMGNEQVSKKLKDKMDKDNKMKEALEDIYPPSNPSSSKTATLGEWFTRFSNNATEKDENNYEELKLLLILCDEMKSTLGDDMEKYKDFCNIMMKNIMLTTGIEKQYKNKEQNQGQGQMPCAKKVKDIPLCNLLKAWMWYMHWFCVPTKVIEYVLQGANDVRTYFMKQGGKYVDCIYDAAFKIPTDDKRYRVGEADELFGTSLLHTKIREATNEKKLCEDGKWQYRDRAPEGSIKPRAEEEEEEKIISDDYNSNKFKEIVEQLEEGIKQEEEEEKKKAKISESVEPTSPSTSPTVSDTTAEESVEVVEEDPPREEHLPEKEKEKEKEEDEEEEEEENDLNTKASEQQDIQDTQGEN</sequence>
<feature type="compositionally biased region" description="Basic and acidic residues" evidence="1">
    <location>
        <begin position="571"/>
        <end position="583"/>
    </location>
</feature>
<feature type="compositionally biased region" description="Basic and acidic residues" evidence="1">
    <location>
        <begin position="487"/>
        <end position="496"/>
    </location>
</feature>
<keyword evidence="4" id="KW-1185">Reference proteome</keyword>
<feature type="compositionally biased region" description="Low complexity" evidence="1">
    <location>
        <begin position="541"/>
        <end position="556"/>
    </location>
</feature>
<dbReference type="EMBL" id="CP016251">
    <property type="protein sequence ID" value="ANQ10619.1"/>
    <property type="molecule type" value="Genomic_DNA"/>
</dbReference>
<accession>A0A1B1E784</accession>
<dbReference type="InterPro" id="IPR024285">
    <property type="entry name" value="SICA_extracell_b"/>
</dbReference>
<evidence type="ECO:0000313" key="3">
    <source>
        <dbReference type="EMBL" id="ANQ10619.1"/>
    </source>
</evidence>
<protein>
    <submittedName>
        <fullName evidence="3">SICA antigen</fullName>
    </submittedName>
</protein>
<dbReference type="VEuPathDB" id="PlasmoDB:PCOAH_00048000"/>
<dbReference type="KEGG" id="pcot:PCOAH_00048000"/>
<feature type="compositionally biased region" description="Acidic residues" evidence="1">
    <location>
        <begin position="557"/>
        <end position="570"/>
    </location>
</feature>
<dbReference type="GeneID" id="30911531"/>